<organism evidence="1 2">
    <name type="scientific">Chlamydia ibidis</name>
    <dbReference type="NCBI Taxonomy" id="1405396"/>
    <lineage>
        <taxon>Bacteria</taxon>
        <taxon>Pseudomonadati</taxon>
        <taxon>Chlamydiota</taxon>
        <taxon>Chlamydiia</taxon>
        <taxon>Chlamydiales</taxon>
        <taxon>Chlamydiaceae</taxon>
        <taxon>Chlamydia/Chlamydophila group</taxon>
        <taxon>Chlamydia</taxon>
    </lineage>
</organism>
<evidence type="ECO:0000313" key="2">
    <source>
        <dbReference type="Proteomes" id="UP000016200"/>
    </source>
</evidence>
<dbReference type="EMBL" id="ATNB01000018">
    <property type="protein sequence ID" value="EPP35731.1"/>
    <property type="molecule type" value="Genomic_DNA"/>
</dbReference>
<protein>
    <submittedName>
        <fullName evidence="1">Putative membrane protein</fullName>
    </submittedName>
</protein>
<dbReference type="HOGENOM" id="CLU_3326281_0_0_0"/>
<comment type="caution">
    <text evidence="1">The sequence shown here is derived from an EMBL/GenBank/DDBJ whole genome shotgun (WGS) entry which is preliminary data.</text>
</comment>
<name>S7KHW9_9CHLA</name>
<accession>S7KHW9</accession>
<sequence>MILVALAAILPCFALLCYALLSLYFLPSTPSFELFFTF</sequence>
<gene>
    <name evidence="1" type="ORF">CP10139811_1252</name>
</gene>
<evidence type="ECO:0000313" key="1">
    <source>
        <dbReference type="EMBL" id="EPP35731.1"/>
    </source>
</evidence>
<dbReference type="Proteomes" id="UP000016200">
    <property type="component" value="Unassembled WGS sequence"/>
</dbReference>
<reference evidence="1 2" key="1">
    <citation type="submission" date="2013-04" db="EMBL/GenBank/DDBJ databases">
        <title>Genome sequence of Chlamydia psittaci 10-1398/11.</title>
        <authorList>
            <person name="Huot-Creasy H."/>
            <person name="McCracken C.L."/>
            <person name="Humphries M."/>
            <person name="Sachse K."/>
            <person name="Laroucau K."/>
            <person name="Bavoil P."/>
            <person name="Myers G.S."/>
        </authorList>
    </citation>
    <scope>NUCLEOTIDE SEQUENCE [LARGE SCALE GENOMIC DNA]</scope>
    <source>
        <strain evidence="1 2">10_1398_11</strain>
    </source>
</reference>
<dbReference type="AlphaFoldDB" id="S7KHW9"/>
<proteinExistence type="predicted"/>